<feature type="transmembrane region" description="Helical" evidence="1">
    <location>
        <begin position="105"/>
        <end position="123"/>
    </location>
</feature>
<keyword evidence="1" id="KW-0472">Membrane</keyword>
<keyword evidence="3" id="KW-1185">Reference proteome</keyword>
<feature type="transmembrane region" description="Helical" evidence="1">
    <location>
        <begin position="6"/>
        <end position="30"/>
    </location>
</feature>
<evidence type="ECO:0000313" key="3">
    <source>
        <dbReference type="Proteomes" id="UP000831817"/>
    </source>
</evidence>
<accession>A0ABN6PDF0</accession>
<organism evidence="2 3">
    <name type="scientific">Methanothermobacter tenebrarum</name>
    <dbReference type="NCBI Taxonomy" id="680118"/>
    <lineage>
        <taxon>Archaea</taxon>
        <taxon>Methanobacteriati</taxon>
        <taxon>Methanobacteriota</taxon>
        <taxon>Methanomada group</taxon>
        <taxon>Methanobacteria</taxon>
        <taxon>Methanobacteriales</taxon>
        <taxon>Methanobacteriaceae</taxon>
        <taxon>Methanothermobacter</taxon>
    </lineage>
</organism>
<reference evidence="2 3" key="1">
    <citation type="submission" date="2022-04" db="EMBL/GenBank/DDBJ databases">
        <title>Complete genome of Methanothermobacter tenebrarum strain RMAS.</title>
        <authorList>
            <person name="Nakamura K."/>
            <person name="Oshima K."/>
            <person name="Hattori M."/>
            <person name="Kamagata Y."/>
            <person name="Takamizawa K."/>
        </authorList>
    </citation>
    <scope>NUCLEOTIDE SEQUENCE [LARGE SCALE GENOMIC DNA]</scope>
    <source>
        <strain evidence="2 3">RMAS</strain>
    </source>
</reference>
<keyword evidence="1" id="KW-1133">Transmembrane helix</keyword>
<evidence type="ECO:0000256" key="1">
    <source>
        <dbReference type="SAM" id="Phobius"/>
    </source>
</evidence>
<dbReference type="Proteomes" id="UP000831817">
    <property type="component" value="Chromosome"/>
</dbReference>
<keyword evidence="1" id="KW-0812">Transmembrane</keyword>
<evidence type="ECO:0000313" key="2">
    <source>
        <dbReference type="EMBL" id="BDH79564.1"/>
    </source>
</evidence>
<feature type="transmembrane region" description="Helical" evidence="1">
    <location>
        <begin position="83"/>
        <end position="100"/>
    </location>
</feature>
<feature type="transmembrane region" description="Helical" evidence="1">
    <location>
        <begin position="42"/>
        <end position="71"/>
    </location>
</feature>
<dbReference type="EMBL" id="AP025698">
    <property type="protein sequence ID" value="BDH79564.1"/>
    <property type="molecule type" value="Genomic_DNA"/>
</dbReference>
<protein>
    <submittedName>
        <fullName evidence="2">Uncharacterized protein</fullName>
    </submittedName>
</protein>
<feature type="transmembrane region" description="Helical" evidence="1">
    <location>
        <begin position="135"/>
        <end position="153"/>
    </location>
</feature>
<feature type="transmembrane region" description="Helical" evidence="1">
    <location>
        <begin position="202"/>
        <end position="225"/>
    </location>
</feature>
<sequence length="247" mass="27706">MGMVEWDSSIVFARCLSIFFALIIILLSLFRYILHGGEIVTIGFLVLGFSIISLYLGQRIPIIFSLAYFLFEAFTDPSMLSKTFFLTYFLIFSFFYFKVYGLGQIFGYMVGIMGYSVLVSHLTGLLPHPSLRIPLLYGLLHVMAAMSLLSLYPSEGIVAPLHSKYAGGYIARKLLPLLVMALLVTGPIILSLRGYFPYSADVLLLAVAVAISILIITVMVHNLNITDREREKSHKRAVDAWHFFKGL</sequence>
<proteinExistence type="predicted"/>
<name>A0ABN6PDF0_9EURY</name>
<gene>
    <name evidence="2" type="ORF">MTTB_09430</name>
</gene>
<feature type="transmembrane region" description="Helical" evidence="1">
    <location>
        <begin position="174"/>
        <end position="196"/>
    </location>
</feature>